<dbReference type="EMBL" id="JGDM01000007">
    <property type="protein sequence ID" value="EXZ46584.1"/>
    <property type="molecule type" value="Genomic_DNA"/>
</dbReference>
<evidence type="ECO:0000313" key="1">
    <source>
        <dbReference type="EMBL" id="EXZ46584.1"/>
    </source>
</evidence>
<organism evidence="1 2">
    <name type="scientific">Bacteroides fragilis str. 2-F-2 #4</name>
    <dbReference type="NCBI Taxonomy" id="1339280"/>
    <lineage>
        <taxon>Bacteria</taxon>
        <taxon>Pseudomonadati</taxon>
        <taxon>Bacteroidota</taxon>
        <taxon>Bacteroidia</taxon>
        <taxon>Bacteroidales</taxon>
        <taxon>Bacteroidaceae</taxon>
        <taxon>Bacteroides</taxon>
    </lineage>
</organism>
<name>A0A016AHX5_BACFG</name>
<reference evidence="1 2" key="1">
    <citation type="submission" date="2014-02" db="EMBL/GenBank/DDBJ databases">
        <authorList>
            <person name="Sears C."/>
            <person name="Carroll K."/>
            <person name="Sack B.R."/>
            <person name="Qadri F."/>
            <person name="Myers L.L."/>
            <person name="Chung G.-T."/>
            <person name="Escheverria P."/>
            <person name="Fraser C.M."/>
            <person name="Sadzewicz L."/>
            <person name="Shefchek K.A."/>
            <person name="Tallon L."/>
            <person name="Das S.P."/>
            <person name="Daugherty S."/>
            <person name="Mongodin E.F."/>
        </authorList>
    </citation>
    <scope>NUCLEOTIDE SEQUENCE [LARGE SCALE GENOMIC DNA]</scope>
    <source>
        <strain evidence="1 2">2-F-2 #4</strain>
    </source>
</reference>
<sequence>MPVNLYNPSNSAKIMKPIVTDTNWYVFLLCYKTYTISGQ</sequence>
<dbReference type="PATRIC" id="fig|1339280.3.peg.306"/>
<comment type="caution">
    <text evidence="1">The sequence shown here is derived from an EMBL/GenBank/DDBJ whole genome shotgun (WGS) entry which is preliminary data.</text>
</comment>
<gene>
    <name evidence="1" type="ORF">M076_0317</name>
</gene>
<dbReference type="Proteomes" id="UP000022272">
    <property type="component" value="Unassembled WGS sequence"/>
</dbReference>
<dbReference type="AlphaFoldDB" id="A0A016AHX5"/>
<evidence type="ECO:0000313" key="2">
    <source>
        <dbReference type="Proteomes" id="UP000022272"/>
    </source>
</evidence>
<proteinExistence type="predicted"/>
<accession>A0A016AHX5</accession>
<protein>
    <submittedName>
        <fullName evidence="1">Uncharacterized protein</fullName>
    </submittedName>
</protein>